<protein>
    <recommendedName>
        <fullName evidence="4">Malonyl CoA-acyl carrier protein transacylase</fullName>
        <ecNumber evidence="4">2.3.1.39</ecNumber>
    </recommendedName>
</protein>
<dbReference type="AlphaFoldDB" id="K6CV46"/>
<keyword evidence="1 4" id="KW-0808">Transferase</keyword>
<dbReference type="SUPFAM" id="SSF52151">
    <property type="entry name" value="FabD/lysophospholipase-like"/>
    <property type="match status" value="1"/>
</dbReference>
<dbReference type="FunFam" id="3.30.70.250:FF:000001">
    <property type="entry name" value="Malonyl CoA-acyl carrier protein transacylase"/>
    <property type="match status" value="1"/>
</dbReference>
<dbReference type="GO" id="GO:0005829">
    <property type="term" value="C:cytosol"/>
    <property type="evidence" value="ECO:0007669"/>
    <property type="project" value="TreeGrafter"/>
</dbReference>
<dbReference type="PIRSF" id="PIRSF000446">
    <property type="entry name" value="Mct"/>
    <property type="match status" value="1"/>
</dbReference>
<evidence type="ECO:0000256" key="5">
    <source>
        <dbReference type="PIRSR" id="PIRSR000446-1"/>
    </source>
</evidence>
<dbReference type="SMART" id="SM00827">
    <property type="entry name" value="PKS_AT"/>
    <property type="match status" value="1"/>
</dbReference>
<dbReference type="eggNOG" id="COG0331">
    <property type="taxonomic scope" value="Bacteria"/>
</dbReference>
<feature type="active site" evidence="5">
    <location>
        <position position="91"/>
    </location>
</feature>
<dbReference type="Gene3D" id="3.40.366.10">
    <property type="entry name" value="Malonyl-Coenzyme A Acyl Carrier Protein, domain 2"/>
    <property type="match status" value="1"/>
</dbReference>
<evidence type="ECO:0000256" key="2">
    <source>
        <dbReference type="ARBA" id="ARBA00023315"/>
    </source>
</evidence>
<evidence type="ECO:0000256" key="1">
    <source>
        <dbReference type="ARBA" id="ARBA00022679"/>
    </source>
</evidence>
<dbReference type="STRING" id="1117379.BABA_23940"/>
<feature type="domain" description="Malonyl-CoA:ACP transacylase (MAT)" evidence="6">
    <location>
        <begin position="7"/>
        <end position="314"/>
    </location>
</feature>
<comment type="similarity">
    <text evidence="4">Belongs to the fabD family.</text>
</comment>
<organism evidence="7 8">
    <name type="scientific">Neobacillus bataviensis LMG 21833</name>
    <dbReference type="NCBI Taxonomy" id="1117379"/>
    <lineage>
        <taxon>Bacteria</taxon>
        <taxon>Bacillati</taxon>
        <taxon>Bacillota</taxon>
        <taxon>Bacilli</taxon>
        <taxon>Bacillales</taxon>
        <taxon>Bacillaceae</taxon>
        <taxon>Neobacillus</taxon>
    </lineage>
</organism>
<comment type="caution">
    <text evidence="7">The sequence shown here is derived from an EMBL/GenBank/DDBJ whole genome shotgun (WGS) entry which is preliminary data.</text>
</comment>
<dbReference type="InterPro" id="IPR016036">
    <property type="entry name" value="Malonyl_transacylase_ACP-bd"/>
</dbReference>
<dbReference type="EC" id="2.3.1.39" evidence="4"/>
<dbReference type="OrthoDB" id="9805460at2"/>
<dbReference type="Proteomes" id="UP000006316">
    <property type="component" value="Unassembled WGS sequence"/>
</dbReference>
<evidence type="ECO:0000256" key="3">
    <source>
        <dbReference type="ARBA" id="ARBA00048462"/>
    </source>
</evidence>
<dbReference type="NCBIfam" id="TIGR00128">
    <property type="entry name" value="fabD"/>
    <property type="match status" value="1"/>
</dbReference>
<dbReference type="SUPFAM" id="SSF55048">
    <property type="entry name" value="Probable ACP-binding domain of malonyl-CoA ACP transacylase"/>
    <property type="match status" value="1"/>
</dbReference>
<name>K6CV46_9BACI</name>
<dbReference type="PANTHER" id="PTHR42681:SF1">
    <property type="entry name" value="MALONYL-COA-ACYL CARRIER PROTEIN TRANSACYLASE, MITOCHONDRIAL"/>
    <property type="match status" value="1"/>
</dbReference>
<dbReference type="InterPro" id="IPR016035">
    <property type="entry name" value="Acyl_Trfase/lysoPLipase"/>
</dbReference>
<proteinExistence type="inferred from homology"/>
<dbReference type="InterPro" id="IPR004410">
    <property type="entry name" value="Malonyl_CoA-ACP_transAc_FabD"/>
</dbReference>
<dbReference type="PATRIC" id="fig|1117379.3.peg.4965"/>
<sequence>MNKIAFVFPGQGSQAVGMGKDIAEKHAEVMEYFVKADKRLEIPLSQLIFEGPKEELTVTYNTQPALLTTSIALLDFFQKSGIKADFVAGHSLGEYTALVAAGVISFEDGVYAVRKRGEFMENAVPNGEGSMAAVLGLDRDPLLTVTNEVSESGFPVSLANLNSPGQIVISGSRKGVELAGAKAKEAGAKRVLPLDVSGPFHSTLMRPAAEQLLGVLDGLEMNDAAIPVVINVTAEPVSSASEIKDKLIEQLYSPVLWEDSVMKMIALGVDTFIEIGPGKVLSGLIKKIDKTVKIYSVSDEESAQAVIDALKEEKI</sequence>
<feature type="active site" evidence="5">
    <location>
        <position position="201"/>
    </location>
</feature>
<dbReference type="EMBL" id="AJLS01000151">
    <property type="protein sequence ID" value="EKN64097.1"/>
    <property type="molecule type" value="Genomic_DNA"/>
</dbReference>
<evidence type="ECO:0000256" key="4">
    <source>
        <dbReference type="PIRNR" id="PIRNR000446"/>
    </source>
</evidence>
<dbReference type="InterPro" id="IPR014043">
    <property type="entry name" value="Acyl_transferase_dom"/>
</dbReference>
<dbReference type="GO" id="GO:0004314">
    <property type="term" value="F:[acyl-carrier-protein] S-malonyltransferase activity"/>
    <property type="evidence" value="ECO:0007669"/>
    <property type="project" value="UniProtKB-EC"/>
</dbReference>
<dbReference type="RefSeq" id="WP_007087779.1">
    <property type="nucleotide sequence ID" value="NZ_AJLS01000151.1"/>
</dbReference>
<evidence type="ECO:0000313" key="7">
    <source>
        <dbReference type="EMBL" id="EKN64097.1"/>
    </source>
</evidence>
<gene>
    <name evidence="7" type="ORF">BABA_23940</name>
</gene>
<comment type="catalytic activity">
    <reaction evidence="3 4">
        <text>holo-[ACP] + malonyl-CoA = malonyl-[ACP] + CoA</text>
        <dbReference type="Rhea" id="RHEA:41792"/>
        <dbReference type="Rhea" id="RHEA-COMP:9623"/>
        <dbReference type="Rhea" id="RHEA-COMP:9685"/>
        <dbReference type="ChEBI" id="CHEBI:57287"/>
        <dbReference type="ChEBI" id="CHEBI:57384"/>
        <dbReference type="ChEBI" id="CHEBI:64479"/>
        <dbReference type="ChEBI" id="CHEBI:78449"/>
        <dbReference type="EC" id="2.3.1.39"/>
    </reaction>
</comment>
<reference evidence="7 8" key="1">
    <citation type="journal article" date="2012" name="Front. Microbiol.">
        <title>Redundancy and modularity in membrane-associated dissimilatory nitrate reduction in Bacillus.</title>
        <authorList>
            <person name="Heylen K."/>
            <person name="Keltjens J."/>
        </authorList>
    </citation>
    <scope>NUCLEOTIDE SEQUENCE [LARGE SCALE GENOMIC DNA]</scope>
    <source>
        <strain evidence="8">LMG 21833T</strain>
    </source>
</reference>
<evidence type="ECO:0000313" key="8">
    <source>
        <dbReference type="Proteomes" id="UP000006316"/>
    </source>
</evidence>
<dbReference type="Gene3D" id="3.30.70.250">
    <property type="entry name" value="Malonyl-CoA ACP transacylase, ACP-binding"/>
    <property type="match status" value="1"/>
</dbReference>
<evidence type="ECO:0000259" key="6">
    <source>
        <dbReference type="SMART" id="SM00827"/>
    </source>
</evidence>
<keyword evidence="8" id="KW-1185">Reference proteome</keyword>
<dbReference type="PANTHER" id="PTHR42681">
    <property type="entry name" value="MALONYL-COA-ACYL CARRIER PROTEIN TRANSACYLASE, MITOCHONDRIAL"/>
    <property type="match status" value="1"/>
</dbReference>
<dbReference type="InterPro" id="IPR024925">
    <property type="entry name" value="Malonyl_CoA-ACP_transAc"/>
</dbReference>
<dbReference type="InterPro" id="IPR001227">
    <property type="entry name" value="Ac_transferase_dom_sf"/>
</dbReference>
<keyword evidence="2 4" id="KW-0012">Acyltransferase</keyword>
<accession>K6CV46</accession>
<dbReference type="GO" id="GO:0006633">
    <property type="term" value="P:fatty acid biosynthetic process"/>
    <property type="evidence" value="ECO:0007669"/>
    <property type="project" value="TreeGrafter"/>
</dbReference>
<dbReference type="InterPro" id="IPR050858">
    <property type="entry name" value="Mal-CoA-ACP_Trans/PKS_FabD"/>
</dbReference>
<dbReference type="Pfam" id="PF00698">
    <property type="entry name" value="Acyl_transf_1"/>
    <property type="match status" value="1"/>
</dbReference>